<dbReference type="CDD" id="cd00364">
    <property type="entry name" value="Ribosomal_uS17"/>
    <property type="match status" value="1"/>
</dbReference>
<evidence type="ECO:0000256" key="2">
    <source>
        <dbReference type="ARBA" id="ARBA00022730"/>
    </source>
</evidence>
<evidence type="ECO:0000256" key="5">
    <source>
        <dbReference type="ARBA" id="ARBA00023274"/>
    </source>
</evidence>
<dbReference type="InterPro" id="IPR000266">
    <property type="entry name" value="Ribosomal_uS17"/>
</dbReference>
<keyword evidence="4 6" id="KW-0689">Ribosomal protein</keyword>
<dbReference type="PATRIC" id="fig|1423730.4.peg.771"/>
<dbReference type="GO" id="GO:0006412">
    <property type="term" value="P:translation"/>
    <property type="evidence" value="ECO:0007669"/>
    <property type="project" value="UniProtKB-UniRule"/>
</dbReference>
<dbReference type="AlphaFoldDB" id="A0A0R2EPM5"/>
<name>A0A0R2EPM5_9LACO</name>
<evidence type="ECO:0000256" key="1">
    <source>
        <dbReference type="ARBA" id="ARBA00010254"/>
    </source>
</evidence>
<keyword evidence="5 6" id="KW-0687">Ribonucleoprotein</keyword>
<dbReference type="Gene3D" id="2.40.50.140">
    <property type="entry name" value="Nucleic acid-binding proteins"/>
    <property type="match status" value="1"/>
</dbReference>
<evidence type="ECO:0000313" key="8">
    <source>
        <dbReference type="Proteomes" id="UP000050865"/>
    </source>
</evidence>
<dbReference type="Proteomes" id="UP000050865">
    <property type="component" value="Unassembled WGS sequence"/>
</dbReference>
<dbReference type="NCBIfam" id="TIGR03635">
    <property type="entry name" value="uS17_bact"/>
    <property type="match status" value="1"/>
</dbReference>
<comment type="function">
    <text evidence="6">One of the primary rRNA binding proteins, it binds specifically to the 5'-end of 16S ribosomal RNA.</text>
</comment>
<evidence type="ECO:0000256" key="4">
    <source>
        <dbReference type="ARBA" id="ARBA00022980"/>
    </source>
</evidence>
<keyword evidence="8" id="KW-1185">Reference proteome</keyword>
<keyword evidence="2 6" id="KW-0699">rRNA-binding</keyword>
<dbReference type="PANTHER" id="PTHR10744">
    <property type="entry name" value="40S RIBOSOMAL PROTEIN S11 FAMILY MEMBER"/>
    <property type="match status" value="1"/>
</dbReference>
<gene>
    <name evidence="6" type="primary">rpsQ</name>
    <name evidence="7" type="ORF">FC75_GL000737</name>
</gene>
<dbReference type="NCBIfam" id="NF004123">
    <property type="entry name" value="PRK05610.1"/>
    <property type="match status" value="1"/>
</dbReference>
<dbReference type="PANTHER" id="PTHR10744:SF1">
    <property type="entry name" value="SMALL RIBOSOMAL SUBUNIT PROTEIN US17M"/>
    <property type="match status" value="1"/>
</dbReference>
<dbReference type="STRING" id="1423730.FC75_GL000737"/>
<dbReference type="SUPFAM" id="SSF50249">
    <property type="entry name" value="Nucleic acid-binding proteins"/>
    <property type="match status" value="1"/>
</dbReference>
<dbReference type="InterPro" id="IPR019984">
    <property type="entry name" value="Ribosomal_uS17_bact/chlr"/>
</dbReference>
<dbReference type="InterPro" id="IPR012340">
    <property type="entry name" value="NA-bd_OB-fold"/>
</dbReference>
<organism evidence="7 8">
    <name type="scientific">Lacticaseibacillus camelliae DSM 22697 = JCM 13995</name>
    <dbReference type="NCBI Taxonomy" id="1423730"/>
    <lineage>
        <taxon>Bacteria</taxon>
        <taxon>Bacillati</taxon>
        <taxon>Bacillota</taxon>
        <taxon>Bacilli</taxon>
        <taxon>Lactobacillales</taxon>
        <taxon>Lactobacillaceae</taxon>
        <taxon>Lacticaseibacillus</taxon>
    </lineage>
</organism>
<dbReference type="GO" id="GO:0019843">
    <property type="term" value="F:rRNA binding"/>
    <property type="evidence" value="ECO:0007669"/>
    <property type="project" value="UniProtKB-UniRule"/>
</dbReference>
<reference evidence="7 8" key="1">
    <citation type="journal article" date="2015" name="Genome Announc.">
        <title>Expanding the biotechnology potential of lactobacilli through comparative genomics of 213 strains and associated genera.</title>
        <authorList>
            <person name="Sun Z."/>
            <person name="Harris H.M."/>
            <person name="McCann A."/>
            <person name="Guo C."/>
            <person name="Argimon S."/>
            <person name="Zhang W."/>
            <person name="Yang X."/>
            <person name="Jeffery I.B."/>
            <person name="Cooney J.C."/>
            <person name="Kagawa T.F."/>
            <person name="Liu W."/>
            <person name="Song Y."/>
            <person name="Salvetti E."/>
            <person name="Wrobel A."/>
            <person name="Rasinkangas P."/>
            <person name="Parkhill J."/>
            <person name="Rea M.C."/>
            <person name="O'Sullivan O."/>
            <person name="Ritari J."/>
            <person name="Douillard F.P."/>
            <person name="Paul Ross R."/>
            <person name="Yang R."/>
            <person name="Briner A.E."/>
            <person name="Felis G.E."/>
            <person name="de Vos W.M."/>
            <person name="Barrangou R."/>
            <person name="Klaenhammer T.R."/>
            <person name="Caufield P.W."/>
            <person name="Cui Y."/>
            <person name="Zhang H."/>
            <person name="O'Toole P.W."/>
        </authorList>
    </citation>
    <scope>NUCLEOTIDE SEQUENCE [LARGE SCALE GENOMIC DNA]</scope>
    <source>
        <strain evidence="7 8">DSM 22697</strain>
    </source>
</reference>
<evidence type="ECO:0000256" key="6">
    <source>
        <dbReference type="HAMAP-Rule" id="MF_01345"/>
    </source>
</evidence>
<dbReference type="Pfam" id="PF00366">
    <property type="entry name" value="Ribosomal_S17"/>
    <property type="match status" value="1"/>
</dbReference>
<dbReference type="PRINTS" id="PR00973">
    <property type="entry name" value="RIBOSOMALS17"/>
</dbReference>
<dbReference type="HAMAP" id="MF_01345_B">
    <property type="entry name" value="Ribosomal_uS17_B"/>
    <property type="match status" value="1"/>
</dbReference>
<evidence type="ECO:0000313" key="7">
    <source>
        <dbReference type="EMBL" id="KRN18329.1"/>
    </source>
</evidence>
<comment type="subunit">
    <text evidence="6">Part of the 30S ribosomal subunit.</text>
</comment>
<accession>A0A0R2EPM5</accession>
<sequence>MDKTITVQVNTTKTHPVYGKRVKYSKKYYAHDEENVAKVGDLVQIMETRPMSRNKRFRLLNVVEKAVRI</sequence>
<dbReference type="GO" id="GO:0003735">
    <property type="term" value="F:structural constituent of ribosome"/>
    <property type="evidence" value="ECO:0007669"/>
    <property type="project" value="UniProtKB-UniRule"/>
</dbReference>
<proteinExistence type="inferred from homology"/>
<evidence type="ECO:0000256" key="3">
    <source>
        <dbReference type="ARBA" id="ARBA00022884"/>
    </source>
</evidence>
<dbReference type="EMBL" id="AYZJ01000093">
    <property type="protein sequence ID" value="KRN18329.1"/>
    <property type="molecule type" value="Genomic_DNA"/>
</dbReference>
<comment type="caution">
    <text evidence="7">The sequence shown here is derived from an EMBL/GenBank/DDBJ whole genome shotgun (WGS) entry which is preliminary data.</text>
</comment>
<protein>
    <recommendedName>
        <fullName evidence="6">Small ribosomal subunit protein uS17</fullName>
    </recommendedName>
</protein>
<keyword evidence="3 6" id="KW-0694">RNA-binding</keyword>
<dbReference type="GO" id="GO:0022627">
    <property type="term" value="C:cytosolic small ribosomal subunit"/>
    <property type="evidence" value="ECO:0007669"/>
    <property type="project" value="UniProtKB-UniRule"/>
</dbReference>
<comment type="similarity">
    <text evidence="1 6">Belongs to the universal ribosomal protein uS17 family.</text>
</comment>